<dbReference type="AlphaFoldDB" id="A0A369ZNP9"/>
<protein>
    <submittedName>
        <fullName evidence="2">Outer membrane protein assembly factor BamE</fullName>
    </submittedName>
</protein>
<feature type="domain" description="Outer membrane protein assembly factor BamE" evidence="1">
    <location>
        <begin position="37"/>
        <end position="93"/>
    </location>
</feature>
<evidence type="ECO:0000259" key="1">
    <source>
        <dbReference type="Pfam" id="PF04355"/>
    </source>
</evidence>
<dbReference type="Proteomes" id="UP000253945">
    <property type="component" value="Unassembled WGS sequence"/>
</dbReference>
<gene>
    <name evidence="2" type="ORF">DPV92_04325</name>
</gene>
<dbReference type="EMBL" id="QEQF01000003">
    <property type="protein sequence ID" value="RDF10779.1"/>
    <property type="molecule type" value="Genomic_DNA"/>
</dbReference>
<accession>A0A369ZNP9</accession>
<organism evidence="2 3">
    <name type="scientific">Haemophilus paraphrohaemolyticus</name>
    <dbReference type="NCBI Taxonomy" id="736"/>
    <lineage>
        <taxon>Bacteria</taxon>
        <taxon>Pseudomonadati</taxon>
        <taxon>Pseudomonadota</taxon>
        <taxon>Gammaproteobacteria</taxon>
        <taxon>Pasteurellales</taxon>
        <taxon>Pasteurellaceae</taxon>
        <taxon>Haemophilus</taxon>
    </lineage>
</organism>
<dbReference type="Pfam" id="PF04355">
    <property type="entry name" value="BamE"/>
    <property type="match status" value="1"/>
</dbReference>
<dbReference type="GO" id="GO:0019867">
    <property type="term" value="C:outer membrane"/>
    <property type="evidence" value="ECO:0007669"/>
    <property type="project" value="InterPro"/>
</dbReference>
<comment type="caution">
    <text evidence="2">The sequence shown here is derived from an EMBL/GenBank/DDBJ whole genome shotgun (WGS) entry which is preliminary data.</text>
</comment>
<dbReference type="RefSeq" id="WP_111353838.1">
    <property type="nucleotide sequence ID" value="NZ_QEQF01000003.1"/>
</dbReference>
<evidence type="ECO:0000313" key="3">
    <source>
        <dbReference type="Proteomes" id="UP000253945"/>
    </source>
</evidence>
<evidence type="ECO:0000313" key="2">
    <source>
        <dbReference type="EMBL" id="RDF10779.1"/>
    </source>
</evidence>
<proteinExistence type="predicted"/>
<name>A0A369ZNP9_9PAST</name>
<dbReference type="InterPro" id="IPR007450">
    <property type="entry name" value="BamE_dom"/>
</dbReference>
<keyword evidence="3" id="KW-1185">Reference proteome</keyword>
<sequence length="107" mass="12163">MYKYLACLILCGCSIQQVTNVPVNIPDRNKPINDYEKVINDISIGMSKSKVISILGQPISTEADMNKECLTYPLTTANRERFTLLFNAGKLIKYNKIQNCVEIFQEK</sequence>
<reference evidence="2 3" key="1">
    <citation type="submission" date="2018-05" db="EMBL/GenBank/DDBJ databases">
        <title>Draft Genome Sequences for a Diverse set of 7 Haemophilus Species.</title>
        <authorList>
            <person name="Nichols M."/>
            <person name="Topaz N."/>
            <person name="Wang X."/>
            <person name="Wang X."/>
            <person name="Boxrud D."/>
        </authorList>
    </citation>
    <scope>NUCLEOTIDE SEQUENCE [LARGE SCALE GENOMIC DNA]</scope>
    <source>
        <strain evidence="2 3">C2014016342</strain>
    </source>
</reference>